<comment type="similarity">
    <text evidence="6">Belongs to the NAD synthetase family.</text>
</comment>
<keyword evidence="4 6" id="KW-0067">ATP-binding</keyword>
<dbReference type="RefSeq" id="WP_013281524.1">
    <property type="nucleotide sequence ID" value="NC_014387.1"/>
</dbReference>
<dbReference type="STRING" id="515622.bpr_I2137"/>
<dbReference type="GO" id="GO:0008795">
    <property type="term" value="F:NAD+ synthase activity"/>
    <property type="evidence" value="ECO:0007669"/>
    <property type="project" value="UniProtKB-EC"/>
</dbReference>
<dbReference type="Pfam" id="PF02540">
    <property type="entry name" value="NAD_synthase"/>
    <property type="match status" value="1"/>
</dbReference>
<dbReference type="GO" id="GO:0003952">
    <property type="term" value="F:NAD+ synthase (glutamine-hydrolyzing) activity"/>
    <property type="evidence" value="ECO:0007669"/>
    <property type="project" value="InterPro"/>
</dbReference>
<dbReference type="AlphaFoldDB" id="E0RVM1"/>
<dbReference type="GO" id="GO:0005737">
    <property type="term" value="C:cytoplasm"/>
    <property type="evidence" value="ECO:0007669"/>
    <property type="project" value="InterPro"/>
</dbReference>
<evidence type="ECO:0000259" key="9">
    <source>
        <dbReference type="Pfam" id="PF02540"/>
    </source>
</evidence>
<evidence type="ECO:0000256" key="4">
    <source>
        <dbReference type="ARBA" id="ARBA00022840"/>
    </source>
</evidence>
<evidence type="ECO:0000313" key="11">
    <source>
        <dbReference type="Proteomes" id="UP000001299"/>
    </source>
</evidence>
<evidence type="ECO:0000256" key="1">
    <source>
        <dbReference type="ARBA" id="ARBA00004790"/>
    </source>
</evidence>
<keyword evidence="3 6" id="KW-0547">Nucleotide-binding</keyword>
<dbReference type="PANTHER" id="PTHR23090:SF9">
    <property type="entry name" value="GLUTAMINE-DEPENDENT NAD(+) SYNTHETASE"/>
    <property type="match status" value="1"/>
</dbReference>
<evidence type="ECO:0000256" key="5">
    <source>
        <dbReference type="ARBA" id="ARBA00023027"/>
    </source>
</evidence>
<evidence type="ECO:0000313" key="10">
    <source>
        <dbReference type="EMBL" id="ADL34870.1"/>
    </source>
</evidence>
<dbReference type="UniPathway" id="UPA00253">
    <property type="reaction ID" value="UER00333"/>
</dbReference>
<feature type="region of interest" description="Disordered" evidence="8">
    <location>
        <begin position="109"/>
        <end position="131"/>
    </location>
</feature>
<dbReference type="SUPFAM" id="SSF52402">
    <property type="entry name" value="Adenine nucleotide alpha hydrolases-like"/>
    <property type="match status" value="1"/>
</dbReference>
<proteinExistence type="inferred from homology"/>
<dbReference type="GO" id="GO:0009435">
    <property type="term" value="P:NAD+ biosynthetic process"/>
    <property type="evidence" value="ECO:0007669"/>
    <property type="project" value="UniProtKB-UniPathway"/>
</dbReference>
<evidence type="ECO:0000256" key="8">
    <source>
        <dbReference type="SAM" id="MobiDB-lite"/>
    </source>
</evidence>
<evidence type="ECO:0000256" key="3">
    <source>
        <dbReference type="ARBA" id="ARBA00022741"/>
    </source>
</evidence>
<comment type="catalytic activity">
    <reaction evidence="7">
        <text>deamido-NAD(+) + NH4(+) + ATP = AMP + diphosphate + NAD(+) + H(+)</text>
        <dbReference type="Rhea" id="RHEA:21188"/>
        <dbReference type="ChEBI" id="CHEBI:15378"/>
        <dbReference type="ChEBI" id="CHEBI:28938"/>
        <dbReference type="ChEBI" id="CHEBI:30616"/>
        <dbReference type="ChEBI" id="CHEBI:33019"/>
        <dbReference type="ChEBI" id="CHEBI:57540"/>
        <dbReference type="ChEBI" id="CHEBI:58437"/>
        <dbReference type="ChEBI" id="CHEBI:456215"/>
        <dbReference type="EC" id="6.3.1.5"/>
    </reaction>
</comment>
<reference evidence="10 11" key="1">
    <citation type="journal article" date="2010" name="PLoS ONE">
        <title>The glycobiome of the rumen bacterium Butyrivibrio proteoclasticus B316(T) highlights adaptation to a polysaccharide-rich environment.</title>
        <authorList>
            <person name="Kelly W.J."/>
            <person name="Leahy S.C."/>
            <person name="Altermann E."/>
            <person name="Yeoman C.J."/>
            <person name="Dunne J.C."/>
            <person name="Kong Z."/>
            <person name="Pacheco D.M."/>
            <person name="Li D."/>
            <person name="Noel S.J."/>
            <person name="Moon C.D."/>
            <person name="Cookson A.L."/>
            <person name="Attwood G.T."/>
        </authorList>
    </citation>
    <scope>NUCLEOTIDE SEQUENCE [LARGE SCALE GENOMIC DNA]</scope>
    <source>
        <strain evidence="11">ATCC 51982 / DSM 14932 / B316</strain>
    </source>
</reference>
<dbReference type="GO" id="GO:0005524">
    <property type="term" value="F:ATP binding"/>
    <property type="evidence" value="ECO:0007669"/>
    <property type="project" value="UniProtKB-KW"/>
</dbReference>
<evidence type="ECO:0000256" key="7">
    <source>
        <dbReference type="RuleBase" id="RU003812"/>
    </source>
</evidence>
<dbReference type="eggNOG" id="COG0171">
    <property type="taxonomic scope" value="Bacteria"/>
</dbReference>
<gene>
    <name evidence="10" type="primary">nadE</name>
    <name evidence="10" type="ordered locus">bpr_I2137</name>
</gene>
<evidence type="ECO:0000256" key="6">
    <source>
        <dbReference type="RuleBase" id="RU003811"/>
    </source>
</evidence>
<dbReference type="GO" id="GO:0004359">
    <property type="term" value="F:glutaminase activity"/>
    <property type="evidence" value="ECO:0007669"/>
    <property type="project" value="InterPro"/>
</dbReference>
<sequence length="269" mass="29594">MDYLQNFDAARKIEEITAWIREWFDENGPKASAVVGISGGKDSTIVAALLTRALGKERVVGVLMPDGEQKDIDDSKKVVELLGIKNYVVNIHPAVAGLYEAIGNAKVTDPFSSEDEKTGEDSKNALSKDSMINTPPRIRMATLYAIAQSLPNGGRVANTCNRSEDYVGYSTKYGDAAGDFSPCSDFTVTEMRLIGDALGLPAELIHKTPSDGLSGMSDEDKLGFTYDELDRYIFTGVLEDEDKKKKIDHLHAINLHKLRLMPMYKNNLI</sequence>
<dbReference type="KEGG" id="bpb:bpr_I2137"/>
<dbReference type="EC" id="6.3.1.5" evidence="7"/>
<dbReference type="Gene3D" id="3.40.50.620">
    <property type="entry name" value="HUPs"/>
    <property type="match status" value="1"/>
</dbReference>
<dbReference type="HOGENOM" id="CLU_059327_1_1_9"/>
<dbReference type="EMBL" id="CP001810">
    <property type="protein sequence ID" value="ADL34870.1"/>
    <property type="molecule type" value="Genomic_DNA"/>
</dbReference>
<dbReference type="InterPro" id="IPR014729">
    <property type="entry name" value="Rossmann-like_a/b/a_fold"/>
</dbReference>
<keyword evidence="2 6" id="KW-0436">Ligase</keyword>
<dbReference type="CDD" id="cd00553">
    <property type="entry name" value="NAD_synthase"/>
    <property type="match status" value="1"/>
</dbReference>
<keyword evidence="5 6" id="KW-0520">NAD</keyword>
<protein>
    <recommendedName>
        <fullName evidence="7">NH(3)-dependent NAD(+) synthetase</fullName>
        <ecNumber evidence="7">6.3.1.5</ecNumber>
    </recommendedName>
</protein>
<dbReference type="InterPro" id="IPR022310">
    <property type="entry name" value="NAD/GMP_synthase"/>
</dbReference>
<comment type="pathway">
    <text evidence="1">Cofactor biosynthesis; NAD(+) biosynthesis.</text>
</comment>
<dbReference type="NCBIfam" id="TIGR00552">
    <property type="entry name" value="nadE"/>
    <property type="match status" value="1"/>
</dbReference>
<dbReference type="Proteomes" id="UP000001299">
    <property type="component" value="Chromosome 1"/>
</dbReference>
<keyword evidence="11" id="KW-1185">Reference proteome</keyword>
<feature type="domain" description="NAD/GMP synthase" evidence="9">
    <location>
        <begin position="13"/>
        <end position="250"/>
    </location>
</feature>
<dbReference type="PANTHER" id="PTHR23090">
    <property type="entry name" value="NH 3 /GLUTAMINE-DEPENDENT NAD + SYNTHETASE"/>
    <property type="match status" value="1"/>
</dbReference>
<feature type="compositionally biased region" description="Basic and acidic residues" evidence="8">
    <location>
        <begin position="114"/>
        <end position="123"/>
    </location>
</feature>
<organism evidence="10 11">
    <name type="scientific">Butyrivibrio proteoclasticus (strain ATCC 51982 / DSM 14932 / B316)</name>
    <name type="common">Clostridium proteoclasticum</name>
    <dbReference type="NCBI Taxonomy" id="515622"/>
    <lineage>
        <taxon>Bacteria</taxon>
        <taxon>Bacillati</taxon>
        <taxon>Bacillota</taxon>
        <taxon>Clostridia</taxon>
        <taxon>Lachnospirales</taxon>
        <taxon>Lachnospiraceae</taxon>
        <taxon>Butyrivibrio</taxon>
    </lineage>
</organism>
<name>E0RVM1_BUTPB</name>
<evidence type="ECO:0000256" key="2">
    <source>
        <dbReference type="ARBA" id="ARBA00022598"/>
    </source>
</evidence>
<accession>E0RVM1</accession>
<dbReference type="InterPro" id="IPR003694">
    <property type="entry name" value="NAD_synthase"/>
</dbReference>